<organism evidence="4 5">
    <name type="scientific">Tengunoibacter tsumagoiensis</name>
    <dbReference type="NCBI Taxonomy" id="2014871"/>
    <lineage>
        <taxon>Bacteria</taxon>
        <taxon>Bacillati</taxon>
        <taxon>Chloroflexota</taxon>
        <taxon>Ktedonobacteria</taxon>
        <taxon>Ktedonobacterales</taxon>
        <taxon>Dictyobacteraceae</taxon>
        <taxon>Tengunoibacter</taxon>
    </lineage>
</organism>
<dbReference type="InterPro" id="IPR018060">
    <property type="entry name" value="HTH_AraC"/>
</dbReference>
<dbReference type="SUPFAM" id="SSF46689">
    <property type="entry name" value="Homeodomain-like"/>
    <property type="match status" value="1"/>
</dbReference>
<evidence type="ECO:0000313" key="4">
    <source>
        <dbReference type="EMBL" id="GCE13523.1"/>
    </source>
</evidence>
<keyword evidence="2" id="KW-0804">Transcription</keyword>
<dbReference type="Proteomes" id="UP000287352">
    <property type="component" value="Unassembled WGS sequence"/>
</dbReference>
<dbReference type="GO" id="GO:0003700">
    <property type="term" value="F:DNA-binding transcription factor activity"/>
    <property type="evidence" value="ECO:0007669"/>
    <property type="project" value="InterPro"/>
</dbReference>
<name>A0A402A300_9CHLR</name>
<keyword evidence="5" id="KW-1185">Reference proteome</keyword>
<dbReference type="PANTHER" id="PTHR11019:SF199">
    <property type="entry name" value="HTH-TYPE TRANSCRIPTIONAL REGULATOR NIMR"/>
    <property type="match status" value="1"/>
</dbReference>
<reference evidence="5" key="1">
    <citation type="submission" date="2018-12" db="EMBL/GenBank/DDBJ databases">
        <title>Tengunoibacter tsumagoiensis gen. nov., sp. nov., Dictyobacter kobayashii sp. nov., D. alpinus sp. nov., and D. joshuensis sp. nov. and description of Dictyobacteraceae fam. nov. within the order Ktedonobacterales isolated from Tengu-no-mugimeshi.</title>
        <authorList>
            <person name="Wang C.M."/>
            <person name="Zheng Y."/>
            <person name="Sakai Y."/>
            <person name="Toyoda A."/>
            <person name="Minakuchi Y."/>
            <person name="Abe K."/>
            <person name="Yokota A."/>
            <person name="Yabe S."/>
        </authorList>
    </citation>
    <scope>NUCLEOTIDE SEQUENCE [LARGE SCALE GENOMIC DNA]</scope>
    <source>
        <strain evidence="5">Uno3</strain>
    </source>
</reference>
<dbReference type="AlphaFoldDB" id="A0A402A300"/>
<gene>
    <name evidence="4" type="ORF">KTT_33820</name>
</gene>
<evidence type="ECO:0000256" key="2">
    <source>
        <dbReference type="ARBA" id="ARBA00023163"/>
    </source>
</evidence>
<feature type="domain" description="HTH araC/xylS-type" evidence="3">
    <location>
        <begin position="1"/>
        <end position="47"/>
    </location>
</feature>
<keyword evidence="1" id="KW-0805">Transcription regulation</keyword>
<dbReference type="PROSITE" id="PS01124">
    <property type="entry name" value="HTH_ARAC_FAMILY_2"/>
    <property type="match status" value="1"/>
</dbReference>
<evidence type="ECO:0000313" key="5">
    <source>
        <dbReference type="Proteomes" id="UP000287352"/>
    </source>
</evidence>
<dbReference type="EMBL" id="BIFR01000001">
    <property type="protein sequence ID" value="GCE13523.1"/>
    <property type="molecule type" value="Genomic_DNA"/>
</dbReference>
<evidence type="ECO:0000256" key="1">
    <source>
        <dbReference type="ARBA" id="ARBA00023015"/>
    </source>
</evidence>
<dbReference type="PANTHER" id="PTHR11019">
    <property type="entry name" value="HTH-TYPE TRANSCRIPTIONAL REGULATOR NIMR"/>
    <property type="match status" value="1"/>
</dbReference>
<protein>
    <recommendedName>
        <fullName evidence="3">HTH araC/xylS-type domain-containing protein</fullName>
    </recommendedName>
</protein>
<sequence>MYRAARLLKNNVEMEKIAELVGYESEVAFRKAFKREVGIPPARYQKLEASSLPITL</sequence>
<proteinExistence type="predicted"/>
<accession>A0A402A300</accession>
<dbReference type="InterPro" id="IPR009057">
    <property type="entry name" value="Homeodomain-like_sf"/>
</dbReference>
<comment type="caution">
    <text evidence="4">The sequence shown here is derived from an EMBL/GenBank/DDBJ whole genome shotgun (WGS) entry which is preliminary data.</text>
</comment>
<dbReference type="GO" id="GO:0043565">
    <property type="term" value="F:sequence-specific DNA binding"/>
    <property type="evidence" value="ECO:0007669"/>
    <property type="project" value="InterPro"/>
</dbReference>
<evidence type="ECO:0000259" key="3">
    <source>
        <dbReference type="PROSITE" id="PS01124"/>
    </source>
</evidence>
<dbReference type="Pfam" id="PF12833">
    <property type="entry name" value="HTH_18"/>
    <property type="match status" value="1"/>
</dbReference>
<dbReference type="Gene3D" id="1.10.10.60">
    <property type="entry name" value="Homeodomain-like"/>
    <property type="match status" value="1"/>
</dbReference>